<sequence>MYNRIADALRQQIVSGVLPPGAELPPEGELAVQWKSSRGPVRNALGALRAEGLIETTRGRPSRVLSRKARQAADVYIPFTRWAESFGRKPSARTEALGLRRADAVTAQALNVEPGTLIVDLTRLRMLDGVPTMLERTSFIEHVGRLLFEVDLDTVSITEYLASRGHRFSGVTHEIDAVAANDVDARMLEVELGSPILRLRRTSVDANGTAFEYSDDRYRSDIVRFTVDASGRQADGSHLIQPK</sequence>
<reference evidence="5 6" key="1">
    <citation type="submission" date="2021-05" db="EMBL/GenBank/DDBJ databases">
        <title>Novel species in genus Arthrobacter.</title>
        <authorList>
            <person name="Zhang G."/>
        </authorList>
    </citation>
    <scope>NUCLEOTIDE SEQUENCE [LARGE SCALE GENOMIC DNA]</scope>
    <source>
        <strain evidence="6">zg-ZUI227</strain>
    </source>
</reference>
<dbReference type="AlphaFoldDB" id="A0A975R2H0"/>
<accession>A0A975R2H0</accession>
<dbReference type="PROSITE" id="PS50949">
    <property type="entry name" value="HTH_GNTR"/>
    <property type="match status" value="1"/>
</dbReference>
<keyword evidence="6" id="KW-1185">Reference proteome</keyword>
<feature type="domain" description="HTH gntR-type" evidence="4">
    <location>
        <begin position="1"/>
        <end position="67"/>
    </location>
</feature>
<keyword evidence="1" id="KW-0805">Transcription regulation</keyword>
<proteinExistence type="predicted"/>
<dbReference type="Gene3D" id="1.10.10.10">
    <property type="entry name" value="Winged helix-like DNA-binding domain superfamily/Winged helix DNA-binding domain"/>
    <property type="match status" value="1"/>
</dbReference>
<evidence type="ECO:0000256" key="3">
    <source>
        <dbReference type="ARBA" id="ARBA00023163"/>
    </source>
</evidence>
<dbReference type="PANTHER" id="PTHR44846:SF1">
    <property type="entry name" value="MANNOSYL-D-GLYCERATE TRANSPORT_METABOLISM SYSTEM REPRESSOR MNGR-RELATED"/>
    <property type="match status" value="1"/>
</dbReference>
<dbReference type="InterPro" id="IPR050679">
    <property type="entry name" value="Bact_HTH_transcr_reg"/>
</dbReference>
<dbReference type="InterPro" id="IPR011663">
    <property type="entry name" value="UTRA"/>
</dbReference>
<dbReference type="Pfam" id="PF00392">
    <property type="entry name" value="GntR"/>
    <property type="match status" value="1"/>
</dbReference>
<dbReference type="Proteomes" id="UP000676885">
    <property type="component" value="Chromosome"/>
</dbReference>
<name>A0A975R2H0_9MICC</name>
<evidence type="ECO:0000313" key="5">
    <source>
        <dbReference type="EMBL" id="QWC11583.1"/>
    </source>
</evidence>
<dbReference type="InterPro" id="IPR000524">
    <property type="entry name" value="Tscrpt_reg_HTH_GntR"/>
</dbReference>
<dbReference type="GO" id="GO:0003677">
    <property type="term" value="F:DNA binding"/>
    <property type="evidence" value="ECO:0007669"/>
    <property type="project" value="UniProtKB-KW"/>
</dbReference>
<evidence type="ECO:0000256" key="2">
    <source>
        <dbReference type="ARBA" id="ARBA00023125"/>
    </source>
</evidence>
<dbReference type="SMART" id="SM00345">
    <property type="entry name" value="HTH_GNTR"/>
    <property type="match status" value="1"/>
</dbReference>
<keyword evidence="2" id="KW-0238">DNA-binding</keyword>
<dbReference type="SMART" id="SM00866">
    <property type="entry name" value="UTRA"/>
    <property type="match status" value="1"/>
</dbReference>
<dbReference type="SUPFAM" id="SSF64288">
    <property type="entry name" value="Chorismate lyase-like"/>
    <property type="match status" value="1"/>
</dbReference>
<protein>
    <submittedName>
        <fullName evidence="5">GntR family transcriptional regulator</fullName>
    </submittedName>
</protein>
<dbReference type="PANTHER" id="PTHR44846">
    <property type="entry name" value="MANNOSYL-D-GLYCERATE TRANSPORT/METABOLISM SYSTEM REPRESSOR MNGR-RELATED"/>
    <property type="match status" value="1"/>
</dbReference>
<dbReference type="KEGG" id="ajg:KKR91_01490"/>
<dbReference type="GO" id="GO:0045892">
    <property type="term" value="P:negative regulation of DNA-templated transcription"/>
    <property type="evidence" value="ECO:0007669"/>
    <property type="project" value="TreeGrafter"/>
</dbReference>
<evidence type="ECO:0000259" key="4">
    <source>
        <dbReference type="PROSITE" id="PS50949"/>
    </source>
</evidence>
<dbReference type="PRINTS" id="PR00035">
    <property type="entry name" value="HTHGNTR"/>
</dbReference>
<dbReference type="InterPro" id="IPR036390">
    <property type="entry name" value="WH_DNA-bd_sf"/>
</dbReference>
<dbReference type="EMBL" id="CP076022">
    <property type="protein sequence ID" value="QWC11583.1"/>
    <property type="molecule type" value="Genomic_DNA"/>
</dbReference>
<evidence type="ECO:0000313" key="6">
    <source>
        <dbReference type="Proteomes" id="UP000676885"/>
    </source>
</evidence>
<dbReference type="Pfam" id="PF07702">
    <property type="entry name" value="UTRA"/>
    <property type="match status" value="1"/>
</dbReference>
<dbReference type="CDD" id="cd07377">
    <property type="entry name" value="WHTH_GntR"/>
    <property type="match status" value="1"/>
</dbReference>
<dbReference type="Gene3D" id="3.40.1410.10">
    <property type="entry name" value="Chorismate lyase-like"/>
    <property type="match status" value="1"/>
</dbReference>
<dbReference type="InterPro" id="IPR028978">
    <property type="entry name" value="Chorismate_lyase_/UTRA_dom_sf"/>
</dbReference>
<keyword evidence="3" id="KW-0804">Transcription</keyword>
<organism evidence="5 6">
    <name type="scientific">Arthrobacter jiangjiafuii</name>
    <dbReference type="NCBI Taxonomy" id="2817475"/>
    <lineage>
        <taxon>Bacteria</taxon>
        <taxon>Bacillati</taxon>
        <taxon>Actinomycetota</taxon>
        <taxon>Actinomycetes</taxon>
        <taxon>Micrococcales</taxon>
        <taxon>Micrococcaceae</taxon>
        <taxon>Arthrobacter</taxon>
    </lineage>
</organism>
<dbReference type="SUPFAM" id="SSF46785">
    <property type="entry name" value="Winged helix' DNA-binding domain"/>
    <property type="match status" value="1"/>
</dbReference>
<dbReference type="InterPro" id="IPR036388">
    <property type="entry name" value="WH-like_DNA-bd_sf"/>
</dbReference>
<dbReference type="GO" id="GO:0003700">
    <property type="term" value="F:DNA-binding transcription factor activity"/>
    <property type="evidence" value="ECO:0007669"/>
    <property type="project" value="InterPro"/>
</dbReference>
<evidence type="ECO:0000256" key="1">
    <source>
        <dbReference type="ARBA" id="ARBA00023015"/>
    </source>
</evidence>
<gene>
    <name evidence="5" type="ORF">KKR91_01490</name>
</gene>